<evidence type="ECO:0000313" key="1">
    <source>
        <dbReference type="EMBL" id="KKN82280.1"/>
    </source>
</evidence>
<proteinExistence type="predicted"/>
<organism evidence="1">
    <name type="scientific">marine sediment metagenome</name>
    <dbReference type="NCBI Taxonomy" id="412755"/>
    <lineage>
        <taxon>unclassified sequences</taxon>
        <taxon>metagenomes</taxon>
        <taxon>ecological metagenomes</taxon>
    </lineage>
</organism>
<gene>
    <name evidence="1" type="ORF">LCGC14_0310930</name>
</gene>
<protein>
    <submittedName>
        <fullName evidence="1">Uncharacterized protein</fullName>
    </submittedName>
</protein>
<name>A0A0F9TMD4_9ZZZZ</name>
<sequence length="81" mass="8942">MSPGTAEVNRPPTVEDRISQIRTALIEAHNILDEVVPRDDKQPVEGEPNLGILSGIISCQDRLDELLTRLRDVANTVGRVK</sequence>
<accession>A0A0F9TMD4</accession>
<reference evidence="1" key="1">
    <citation type="journal article" date="2015" name="Nature">
        <title>Complex archaea that bridge the gap between prokaryotes and eukaryotes.</title>
        <authorList>
            <person name="Spang A."/>
            <person name="Saw J.H."/>
            <person name="Jorgensen S.L."/>
            <person name="Zaremba-Niedzwiedzka K."/>
            <person name="Martijn J."/>
            <person name="Lind A.E."/>
            <person name="van Eijk R."/>
            <person name="Schleper C."/>
            <person name="Guy L."/>
            <person name="Ettema T.J."/>
        </authorList>
    </citation>
    <scope>NUCLEOTIDE SEQUENCE</scope>
</reference>
<dbReference type="AlphaFoldDB" id="A0A0F9TMD4"/>
<dbReference type="EMBL" id="LAZR01000203">
    <property type="protein sequence ID" value="KKN82280.1"/>
    <property type="molecule type" value="Genomic_DNA"/>
</dbReference>
<comment type="caution">
    <text evidence="1">The sequence shown here is derived from an EMBL/GenBank/DDBJ whole genome shotgun (WGS) entry which is preliminary data.</text>
</comment>